<dbReference type="GeneID" id="42364652"/>
<proteinExistence type="predicted"/>
<dbReference type="InterPro" id="IPR006555">
    <property type="entry name" value="ATP-dep_Helicase_C"/>
</dbReference>
<dbReference type="GO" id="GO:0051539">
    <property type="term" value="F:4 iron, 4 sulfur cluster binding"/>
    <property type="evidence" value="ECO:0007669"/>
    <property type="project" value="UniProtKB-KW"/>
</dbReference>
<dbReference type="Gene3D" id="1.10.275.40">
    <property type="match status" value="1"/>
</dbReference>
<keyword evidence="17" id="KW-1185">Reference proteome</keyword>
<accession>A0A5Q0UEZ8</accession>
<feature type="domain" description="Helicase ATP-binding" evidence="15">
    <location>
        <begin position="1"/>
        <end position="249"/>
    </location>
</feature>
<evidence type="ECO:0000256" key="11">
    <source>
        <dbReference type="ARBA" id="ARBA00023204"/>
    </source>
</evidence>
<keyword evidence="4" id="KW-0227">DNA damage</keyword>
<protein>
    <submittedName>
        <fullName evidence="16">DNA excision repair protein ERCC-2 (Helicase)</fullName>
        <ecNumber evidence="16">3.6.4.12</ecNumber>
    </submittedName>
</protein>
<keyword evidence="12" id="KW-0413">Isomerase</keyword>
<dbReference type="PANTHER" id="PTHR11472:SF34">
    <property type="entry name" value="REGULATOR OF TELOMERE ELONGATION HELICASE 1"/>
    <property type="match status" value="1"/>
</dbReference>
<evidence type="ECO:0000256" key="10">
    <source>
        <dbReference type="ARBA" id="ARBA00023125"/>
    </source>
</evidence>
<dbReference type="Pfam" id="PF06733">
    <property type="entry name" value="DEAD_2"/>
    <property type="match status" value="1"/>
</dbReference>
<keyword evidence="9" id="KW-0411">Iron-sulfur</keyword>
<dbReference type="SMART" id="SM00491">
    <property type="entry name" value="HELICc2"/>
    <property type="match status" value="1"/>
</dbReference>
<sequence>MDLFPFPEKRDKQEEMVEIAEEVMENGENLVTHAPTGLGKTAGSITPALEERLRNDQKVFFLTPRNSQHQIALETVKKINDRHDENLITVDLIGKDHICEADASTRAGQGPDCPRHSETLQNHQLTQKARQKLNSLKHQNLTAEEVKRKCREVCPYQILLHMTKEADLIIGDYFHVFHPGVRDIVLEKAETQLEDSIIIVDEAHNLPSRTRSLFSATISTPLLNRCITEAERFGFYPEQENLEQFRKEIERMSRKELSQEDYEAEISKDDLIGMVDSFHSFEEMIIDMDAIADEAEEEQEQSHCRRLEEALDRWKGKDQGFVRCIKRDRGDIKIQYSCLDPQVSTKTPLNASHSSLLMSGTLTPPTMYVDLLGLEENLTRTKEFGSPFPAENKRELVIPTLTTKYEERDDSMMQKYAWYLAKSLEEVPGNAAAFFPSYSLLKQVRDKLRDKTDRRIFAEEQRMDKNGKQELLDDFEKEADNGNGLLMGVAAGSFGEGIDYPGDMLKAAFVIGLPLQTPDLETKALIDFLDDRFGKGWDYGYSYPAMNRAIQAAGRCIRSKEDKGVIVYMDKRYSWSNYRKVMPPDTQLEETRAPWQEIGEFFKPT</sequence>
<dbReference type="OrthoDB" id="27512at2157"/>
<dbReference type="EMBL" id="CP040089">
    <property type="protein sequence ID" value="QGA80173.1"/>
    <property type="molecule type" value="Genomic_DNA"/>
</dbReference>
<evidence type="ECO:0000256" key="1">
    <source>
        <dbReference type="ARBA" id="ARBA00022485"/>
    </source>
</evidence>
<keyword evidence="2" id="KW-0479">Metal-binding</keyword>
<dbReference type="PROSITE" id="PS51192">
    <property type="entry name" value="HELICASE_ATP_BIND_1"/>
    <property type="match status" value="1"/>
</dbReference>
<evidence type="ECO:0000256" key="3">
    <source>
        <dbReference type="ARBA" id="ARBA00022741"/>
    </source>
</evidence>
<name>A0A5Q0UEZ8_9ARCH</name>
<feature type="domain" description="Helicase ATP-binding" evidence="14">
    <location>
        <begin position="21"/>
        <end position="236"/>
    </location>
</feature>
<dbReference type="Pfam" id="PF13307">
    <property type="entry name" value="Helicase_C_2"/>
    <property type="match status" value="1"/>
</dbReference>
<keyword evidence="8" id="KW-0408">Iron</keyword>
<dbReference type="InterPro" id="IPR006554">
    <property type="entry name" value="Helicase-like_DEXD_c2"/>
</dbReference>
<keyword evidence="3" id="KW-0547">Nucleotide-binding</keyword>
<dbReference type="RefSeq" id="WP_153549911.1">
    <property type="nucleotide sequence ID" value="NZ_CP040089.1"/>
</dbReference>
<dbReference type="GO" id="GO:0016887">
    <property type="term" value="F:ATP hydrolysis activity"/>
    <property type="evidence" value="ECO:0007669"/>
    <property type="project" value="RHEA"/>
</dbReference>
<dbReference type="InterPro" id="IPR002464">
    <property type="entry name" value="DNA/RNA_helicase_DEAH_CS"/>
</dbReference>
<dbReference type="GO" id="GO:0043139">
    <property type="term" value="F:5'-3' DNA helicase activity"/>
    <property type="evidence" value="ECO:0007669"/>
    <property type="project" value="UniProtKB-EC"/>
</dbReference>
<dbReference type="SMART" id="SM00488">
    <property type="entry name" value="DEXDc2"/>
    <property type="match status" value="1"/>
</dbReference>
<reference evidence="17" key="1">
    <citation type="submission" date="2019-05" db="EMBL/GenBank/DDBJ databases">
        <title>Candidatus Nanohalobium constans, a novel model system to study the DPANN nano-sized archaea: genomic and physiological characterization of a nanoarchaeon co-cultured with its chitinotrophic host.</title>
        <authorList>
            <person name="La Cono V."/>
            <person name="Arcadi E."/>
            <person name="Crisafi F."/>
            <person name="Denaro R."/>
            <person name="La Spada G."/>
            <person name="Messina E."/>
            <person name="Smedile F."/>
            <person name="Toshchakov S.V."/>
            <person name="Shevchenko M.A."/>
            <person name="Golyshin P.N."/>
            <person name="Golyshina O.V."/>
            <person name="Ferrer M."/>
            <person name="Rohde M."/>
            <person name="Mushegian A."/>
            <person name="Sorokin D.Y."/>
            <person name="Giuliano L."/>
            <person name="Yakimov M.M."/>
        </authorList>
    </citation>
    <scope>NUCLEOTIDE SEQUENCE [LARGE SCALE GENOMIC DNA]</scope>
    <source>
        <strain evidence="17">LC1Nh</strain>
    </source>
</reference>
<evidence type="ECO:0000256" key="9">
    <source>
        <dbReference type="ARBA" id="ARBA00023014"/>
    </source>
</evidence>
<evidence type="ECO:0000256" key="13">
    <source>
        <dbReference type="SAM" id="Coils"/>
    </source>
</evidence>
<evidence type="ECO:0000256" key="5">
    <source>
        <dbReference type="ARBA" id="ARBA00022801"/>
    </source>
</evidence>
<evidence type="ECO:0000256" key="4">
    <source>
        <dbReference type="ARBA" id="ARBA00022763"/>
    </source>
</evidence>
<dbReference type="GO" id="GO:0006281">
    <property type="term" value="P:DNA repair"/>
    <property type="evidence" value="ECO:0007669"/>
    <property type="project" value="UniProtKB-KW"/>
</dbReference>
<dbReference type="InterPro" id="IPR045028">
    <property type="entry name" value="DinG/Rad3-like"/>
</dbReference>
<keyword evidence="13" id="KW-0175">Coiled coil</keyword>
<dbReference type="PROSITE" id="PS00690">
    <property type="entry name" value="DEAH_ATP_HELICASE"/>
    <property type="match status" value="1"/>
</dbReference>
<dbReference type="InterPro" id="IPR014013">
    <property type="entry name" value="Helic_SF1/SF2_ATP-bd_DinG/Rad3"/>
</dbReference>
<dbReference type="InterPro" id="IPR042493">
    <property type="entry name" value="XPD_DNA_FeS"/>
</dbReference>
<evidence type="ECO:0000259" key="15">
    <source>
        <dbReference type="PROSITE" id="PS51193"/>
    </source>
</evidence>
<dbReference type="Proteomes" id="UP000377803">
    <property type="component" value="Chromosome"/>
</dbReference>
<evidence type="ECO:0000313" key="17">
    <source>
        <dbReference type="Proteomes" id="UP000377803"/>
    </source>
</evidence>
<dbReference type="AlphaFoldDB" id="A0A5Q0UEZ8"/>
<keyword evidence="11" id="KW-0234">DNA repair</keyword>
<dbReference type="Gene3D" id="1.10.30.20">
    <property type="entry name" value="Bacterial XPD DNA helicase, FeS cluster domain"/>
    <property type="match status" value="1"/>
</dbReference>
<dbReference type="GO" id="GO:0005524">
    <property type="term" value="F:ATP binding"/>
    <property type="evidence" value="ECO:0007669"/>
    <property type="project" value="UniProtKB-KW"/>
</dbReference>
<keyword evidence="7" id="KW-0067">ATP-binding</keyword>
<dbReference type="SUPFAM" id="SSF52540">
    <property type="entry name" value="P-loop containing nucleoside triphosphate hydrolases"/>
    <property type="match status" value="1"/>
</dbReference>
<organism evidence="16 17">
    <name type="scientific">Candidatus Nanohalobium constans</name>
    <dbReference type="NCBI Taxonomy" id="2565781"/>
    <lineage>
        <taxon>Archaea</taxon>
        <taxon>Candidatus Nanohalarchaeota</taxon>
        <taxon>Candidatus Nanohalobia</taxon>
        <taxon>Candidatus Nanohalobiales</taxon>
        <taxon>Candidatus Nanohalobiaceae</taxon>
        <taxon>Candidatus Nanohalobium</taxon>
    </lineage>
</organism>
<evidence type="ECO:0000256" key="12">
    <source>
        <dbReference type="ARBA" id="ARBA00023235"/>
    </source>
</evidence>
<dbReference type="PANTHER" id="PTHR11472">
    <property type="entry name" value="DNA REPAIR DEAD HELICASE RAD3/XP-D SUBFAMILY MEMBER"/>
    <property type="match status" value="1"/>
</dbReference>
<dbReference type="PROSITE" id="PS51193">
    <property type="entry name" value="HELICASE_ATP_BIND_2"/>
    <property type="match status" value="1"/>
</dbReference>
<evidence type="ECO:0000256" key="7">
    <source>
        <dbReference type="ARBA" id="ARBA00022840"/>
    </source>
</evidence>
<keyword evidence="10" id="KW-0238">DNA-binding</keyword>
<evidence type="ECO:0000256" key="2">
    <source>
        <dbReference type="ARBA" id="ARBA00022723"/>
    </source>
</evidence>
<dbReference type="SMART" id="SM00487">
    <property type="entry name" value="DEXDc"/>
    <property type="match status" value="1"/>
</dbReference>
<dbReference type="Gene3D" id="3.40.50.300">
    <property type="entry name" value="P-loop containing nucleotide triphosphate hydrolases"/>
    <property type="match status" value="2"/>
</dbReference>
<dbReference type="EC" id="3.6.4.12" evidence="16"/>
<dbReference type="KEGG" id="ncon:LC1Nh_0270"/>
<dbReference type="GO" id="GO:0046872">
    <property type="term" value="F:metal ion binding"/>
    <property type="evidence" value="ECO:0007669"/>
    <property type="project" value="UniProtKB-KW"/>
</dbReference>
<keyword evidence="6 16" id="KW-0347">Helicase</keyword>
<gene>
    <name evidence="16" type="ORF">LC1Nh_0270</name>
</gene>
<keyword evidence="5 16" id="KW-0378">Hydrolase</keyword>
<evidence type="ECO:0000313" key="16">
    <source>
        <dbReference type="EMBL" id="QGA80173.1"/>
    </source>
</evidence>
<dbReference type="InterPro" id="IPR027417">
    <property type="entry name" value="P-loop_NTPase"/>
</dbReference>
<evidence type="ECO:0000256" key="6">
    <source>
        <dbReference type="ARBA" id="ARBA00022806"/>
    </source>
</evidence>
<evidence type="ECO:0000256" key="8">
    <source>
        <dbReference type="ARBA" id="ARBA00023004"/>
    </source>
</evidence>
<keyword evidence="1" id="KW-0004">4Fe-4S</keyword>
<dbReference type="InterPro" id="IPR010614">
    <property type="entry name" value="RAD3-like_helicase_DEAD"/>
</dbReference>
<dbReference type="GO" id="GO:0003677">
    <property type="term" value="F:DNA binding"/>
    <property type="evidence" value="ECO:0007669"/>
    <property type="project" value="UniProtKB-KW"/>
</dbReference>
<feature type="coiled-coil region" evidence="13">
    <location>
        <begin position="441"/>
        <end position="478"/>
    </location>
</feature>
<dbReference type="InterPro" id="IPR014001">
    <property type="entry name" value="Helicase_ATP-bd"/>
</dbReference>
<evidence type="ECO:0000259" key="14">
    <source>
        <dbReference type="PROSITE" id="PS51192"/>
    </source>
</evidence>